<organism evidence="8 9">
    <name type="scientific">Cryptosporangium minutisporangium</name>
    <dbReference type="NCBI Taxonomy" id="113569"/>
    <lineage>
        <taxon>Bacteria</taxon>
        <taxon>Bacillati</taxon>
        <taxon>Actinomycetota</taxon>
        <taxon>Actinomycetes</taxon>
        <taxon>Cryptosporangiales</taxon>
        <taxon>Cryptosporangiaceae</taxon>
        <taxon>Cryptosporangium</taxon>
    </lineage>
</organism>
<evidence type="ECO:0000256" key="2">
    <source>
        <dbReference type="ARBA" id="ARBA00023015"/>
    </source>
</evidence>
<keyword evidence="3 5" id="KW-0238">DNA-binding</keyword>
<evidence type="ECO:0000256" key="4">
    <source>
        <dbReference type="ARBA" id="ARBA00023163"/>
    </source>
</evidence>
<keyword evidence="1" id="KW-0678">Repressor</keyword>
<feature type="region of interest" description="Disordered" evidence="6">
    <location>
        <begin position="1"/>
        <end position="21"/>
    </location>
</feature>
<sequence length="250" mass="27837">MNSSTGPAVTETEVTRSDLPPGSAAWWRARRAARDRRRHRPGGLTTEHITRTALAIVDAEGLPALTMRRLADQLGTGAASLYRHVANREELLVEVVDRVLGEVEFGTPKPTWREDFRNQAHLLRGTLLAHPHVLPVVLRTPLLGPNAVRGREVSLRRMLDYGFRPVDVQPIYTVIVTTVLGQAVFAAQRATGEMDRPEPLRPEVYRDQPAARYPTVTALADRTEPQTSSALFALTIDIMLDGIEARYPRE</sequence>
<protein>
    <submittedName>
        <fullName evidence="8">TetR/AcrR family transcriptional regulator C-terminal domain-containing protein</fullName>
    </submittedName>
</protein>
<evidence type="ECO:0000313" key="8">
    <source>
        <dbReference type="EMBL" id="GAA3395695.1"/>
    </source>
</evidence>
<keyword evidence="2" id="KW-0805">Transcription regulation</keyword>
<dbReference type="InterPro" id="IPR036271">
    <property type="entry name" value="Tet_transcr_reg_TetR-rel_C_sf"/>
</dbReference>
<dbReference type="PROSITE" id="PS50977">
    <property type="entry name" value="HTH_TETR_2"/>
    <property type="match status" value="1"/>
</dbReference>
<dbReference type="PRINTS" id="PR00400">
    <property type="entry name" value="TETREPRESSOR"/>
</dbReference>
<dbReference type="InterPro" id="IPR050109">
    <property type="entry name" value="HTH-type_TetR-like_transc_reg"/>
</dbReference>
<dbReference type="SUPFAM" id="SSF48498">
    <property type="entry name" value="Tetracyclin repressor-like, C-terminal domain"/>
    <property type="match status" value="1"/>
</dbReference>
<dbReference type="InterPro" id="IPR003012">
    <property type="entry name" value="Tet_transcr_reg_TetR"/>
</dbReference>
<dbReference type="Pfam" id="PF00440">
    <property type="entry name" value="TetR_N"/>
    <property type="match status" value="1"/>
</dbReference>
<evidence type="ECO:0000256" key="3">
    <source>
        <dbReference type="ARBA" id="ARBA00023125"/>
    </source>
</evidence>
<dbReference type="InterPro" id="IPR001647">
    <property type="entry name" value="HTH_TetR"/>
</dbReference>
<keyword evidence="9" id="KW-1185">Reference proteome</keyword>
<dbReference type="Gene3D" id="1.10.357.10">
    <property type="entry name" value="Tetracycline Repressor, domain 2"/>
    <property type="match status" value="1"/>
</dbReference>
<dbReference type="PANTHER" id="PTHR30055:SF151">
    <property type="entry name" value="TRANSCRIPTIONAL REGULATORY PROTEIN"/>
    <property type="match status" value="1"/>
</dbReference>
<feature type="DNA-binding region" description="H-T-H motif" evidence="5">
    <location>
        <begin position="66"/>
        <end position="85"/>
    </location>
</feature>
<evidence type="ECO:0000256" key="1">
    <source>
        <dbReference type="ARBA" id="ARBA00022491"/>
    </source>
</evidence>
<dbReference type="Proteomes" id="UP001501676">
    <property type="component" value="Unassembled WGS sequence"/>
</dbReference>
<reference evidence="9" key="1">
    <citation type="journal article" date="2019" name="Int. J. Syst. Evol. Microbiol.">
        <title>The Global Catalogue of Microorganisms (GCM) 10K type strain sequencing project: providing services to taxonomists for standard genome sequencing and annotation.</title>
        <authorList>
            <consortium name="The Broad Institute Genomics Platform"/>
            <consortium name="The Broad Institute Genome Sequencing Center for Infectious Disease"/>
            <person name="Wu L."/>
            <person name="Ma J."/>
        </authorList>
    </citation>
    <scope>NUCLEOTIDE SEQUENCE [LARGE SCALE GENOMIC DNA]</scope>
    <source>
        <strain evidence="9">JCM 9458</strain>
    </source>
</reference>
<gene>
    <name evidence="8" type="ORF">GCM10020369_69710</name>
</gene>
<dbReference type="EMBL" id="BAAAYN010000049">
    <property type="protein sequence ID" value="GAA3395695.1"/>
    <property type="molecule type" value="Genomic_DNA"/>
</dbReference>
<evidence type="ECO:0000256" key="5">
    <source>
        <dbReference type="PROSITE-ProRule" id="PRU00335"/>
    </source>
</evidence>
<feature type="domain" description="HTH tetR-type" evidence="7">
    <location>
        <begin position="43"/>
        <end position="103"/>
    </location>
</feature>
<evidence type="ECO:0000256" key="6">
    <source>
        <dbReference type="SAM" id="MobiDB-lite"/>
    </source>
</evidence>
<keyword evidence="4" id="KW-0804">Transcription</keyword>
<dbReference type="SUPFAM" id="SSF46689">
    <property type="entry name" value="Homeodomain-like"/>
    <property type="match status" value="1"/>
</dbReference>
<dbReference type="InterPro" id="IPR004111">
    <property type="entry name" value="Repressor_TetR_C"/>
</dbReference>
<dbReference type="InterPro" id="IPR009057">
    <property type="entry name" value="Homeodomain-like_sf"/>
</dbReference>
<dbReference type="PANTHER" id="PTHR30055">
    <property type="entry name" value="HTH-TYPE TRANSCRIPTIONAL REGULATOR RUTR"/>
    <property type="match status" value="1"/>
</dbReference>
<comment type="caution">
    <text evidence="8">The sequence shown here is derived from an EMBL/GenBank/DDBJ whole genome shotgun (WGS) entry which is preliminary data.</text>
</comment>
<accession>A0ABP6T844</accession>
<evidence type="ECO:0000313" key="9">
    <source>
        <dbReference type="Proteomes" id="UP001501676"/>
    </source>
</evidence>
<evidence type="ECO:0000259" key="7">
    <source>
        <dbReference type="PROSITE" id="PS50977"/>
    </source>
</evidence>
<dbReference type="RefSeq" id="WP_345732536.1">
    <property type="nucleotide sequence ID" value="NZ_BAAAYN010000049.1"/>
</dbReference>
<proteinExistence type="predicted"/>
<name>A0ABP6T844_9ACTN</name>
<dbReference type="Pfam" id="PF02909">
    <property type="entry name" value="TetR_C_1"/>
    <property type="match status" value="1"/>
</dbReference>